<name>A0ABP8JJN9_9BACT</name>
<protein>
    <submittedName>
        <fullName evidence="2">Uncharacterized protein</fullName>
    </submittedName>
</protein>
<keyword evidence="3" id="KW-1185">Reference proteome</keyword>
<feature type="region of interest" description="Disordered" evidence="1">
    <location>
        <begin position="1"/>
        <end position="32"/>
    </location>
</feature>
<organism evidence="2 3">
    <name type="scientific">Hymenobacter koreensis</name>
    <dbReference type="NCBI Taxonomy" id="1084523"/>
    <lineage>
        <taxon>Bacteria</taxon>
        <taxon>Pseudomonadati</taxon>
        <taxon>Bacteroidota</taxon>
        <taxon>Cytophagia</taxon>
        <taxon>Cytophagales</taxon>
        <taxon>Hymenobacteraceae</taxon>
        <taxon>Hymenobacter</taxon>
    </lineage>
</organism>
<evidence type="ECO:0000313" key="2">
    <source>
        <dbReference type="EMBL" id="GAA4391667.1"/>
    </source>
</evidence>
<comment type="caution">
    <text evidence="2">The sequence shown here is derived from an EMBL/GenBank/DDBJ whole genome shotgun (WGS) entry which is preliminary data.</text>
</comment>
<gene>
    <name evidence="2" type="ORF">GCM10023186_41200</name>
</gene>
<dbReference type="Proteomes" id="UP001500454">
    <property type="component" value="Unassembled WGS sequence"/>
</dbReference>
<reference evidence="3" key="1">
    <citation type="journal article" date="2019" name="Int. J. Syst. Evol. Microbiol.">
        <title>The Global Catalogue of Microorganisms (GCM) 10K type strain sequencing project: providing services to taxonomists for standard genome sequencing and annotation.</title>
        <authorList>
            <consortium name="The Broad Institute Genomics Platform"/>
            <consortium name="The Broad Institute Genome Sequencing Center for Infectious Disease"/>
            <person name="Wu L."/>
            <person name="Ma J."/>
        </authorList>
    </citation>
    <scope>NUCLEOTIDE SEQUENCE [LARGE SCALE GENOMIC DNA]</scope>
    <source>
        <strain evidence="3">JCM 17924</strain>
    </source>
</reference>
<evidence type="ECO:0000313" key="3">
    <source>
        <dbReference type="Proteomes" id="UP001500454"/>
    </source>
</evidence>
<evidence type="ECO:0000256" key="1">
    <source>
        <dbReference type="SAM" id="MobiDB-lite"/>
    </source>
</evidence>
<dbReference type="RefSeq" id="WP_345227302.1">
    <property type="nucleotide sequence ID" value="NZ_BAABHA010000015.1"/>
</dbReference>
<accession>A0ABP8JJN9</accession>
<proteinExistence type="predicted"/>
<feature type="region of interest" description="Disordered" evidence="1">
    <location>
        <begin position="152"/>
        <end position="184"/>
    </location>
</feature>
<sequence>MSNTTTPTQLRPAARGAGGARQAGQKTNTRRVADKAQVNLEQHWIDYRFVKEVEKIEREGRSQSRVWIERQLGLPAGTCSEIRRGTRGIGAVHIARLKRKFNADHNFILFGVRNNDISLPYIVKGRDKVRVDVFEPYIHMYNAAPNWKIGERPEGDDDMFLPEVSYKTRNTDDEAAPQLEEVEK</sequence>
<dbReference type="EMBL" id="BAABHA010000015">
    <property type="protein sequence ID" value="GAA4391667.1"/>
    <property type="molecule type" value="Genomic_DNA"/>
</dbReference>